<accession>W9AS16</accession>
<comment type="caution">
    <text evidence="2">The sequence shown here is derived from an EMBL/GenBank/DDBJ whole genome shotgun (WGS) entry which is preliminary data.</text>
</comment>
<feature type="transmembrane region" description="Helical" evidence="1">
    <location>
        <begin position="33"/>
        <end position="51"/>
    </location>
</feature>
<name>W9AS16_MYCCO</name>
<organism evidence="2 4">
    <name type="scientific">Mycolicibacterium cosmeticum</name>
    <dbReference type="NCBI Taxonomy" id="258533"/>
    <lineage>
        <taxon>Bacteria</taxon>
        <taxon>Bacillati</taxon>
        <taxon>Actinomycetota</taxon>
        <taxon>Actinomycetes</taxon>
        <taxon>Mycobacteriales</taxon>
        <taxon>Mycobacteriaceae</taxon>
        <taxon>Mycolicibacterium</taxon>
    </lineage>
</organism>
<keyword evidence="4" id="KW-1185">Reference proteome</keyword>
<dbReference type="STRING" id="258533.BN977_03122"/>
<protein>
    <submittedName>
        <fullName evidence="2">Uncharacterized protein</fullName>
    </submittedName>
</protein>
<dbReference type="AlphaFoldDB" id="W9AS16"/>
<dbReference type="EMBL" id="CCBB010000002">
    <property type="protein sequence ID" value="CDO09042.1"/>
    <property type="molecule type" value="Genomic_DNA"/>
</dbReference>
<keyword evidence="1" id="KW-1133">Transmembrane helix</keyword>
<evidence type="ECO:0000313" key="3">
    <source>
        <dbReference type="EMBL" id="CDO09042.1"/>
    </source>
</evidence>
<dbReference type="Proteomes" id="UP000028870">
    <property type="component" value="Unassembled WGS sequence"/>
</dbReference>
<keyword evidence="1" id="KW-0812">Transmembrane</keyword>
<evidence type="ECO:0000313" key="2">
    <source>
        <dbReference type="EMBL" id="CDO08303.1"/>
    </source>
</evidence>
<keyword evidence="1" id="KW-0472">Membrane</keyword>
<evidence type="ECO:0000313" key="4">
    <source>
        <dbReference type="Proteomes" id="UP000028870"/>
    </source>
</evidence>
<proteinExistence type="predicted"/>
<reference evidence="2 4" key="2">
    <citation type="submission" date="2014-03" db="EMBL/GenBank/DDBJ databases">
        <authorList>
            <person name="Urmite Genomes U."/>
        </authorList>
    </citation>
    <scope>NUCLEOTIDE SEQUENCE [LARGE SCALE GENOMIC DNA]</scope>
    <source>
        <strain evidence="2 4">DSM 44829</strain>
    </source>
</reference>
<reference evidence="2 4" key="1">
    <citation type="submission" date="2014-03" db="EMBL/GenBank/DDBJ databases">
        <title>Draft Genome Sequence of Mycobacterium cosmeticum DSM 44829.</title>
        <authorList>
            <person name="Croce O."/>
            <person name="Robert C."/>
            <person name="Raoult D."/>
            <person name="Drancourt M."/>
        </authorList>
    </citation>
    <scope>NUCLEOTIDE SEQUENCE [LARGE SCALE GENOMIC DNA]</scope>
    <source>
        <strain evidence="2 4">DSM 44829</strain>
    </source>
</reference>
<feature type="transmembrane region" description="Helical" evidence="1">
    <location>
        <begin position="6"/>
        <end position="26"/>
    </location>
</feature>
<gene>
    <name evidence="2" type="ORF">BN977_03122</name>
    <name evidence="3" type="ORF">BN977_03862</name>
</gene>
<sequence>MFFILVTIECVVAAIWTVMLCILVMLSMVTCMSSACLSMLAIMSCWYFSFIF</sequence>
<dbReference type="EMBL" id="CCBB010000001">
    <property type="protein sequence ID" value="CDO08303.1"/>
    <property type="molecule type" value="Genomic_DNA"/>
</dbReference>
<evidence type="ECO:0000256" key="1">
    <source>
        <dbReference type="SAM" id="Phobius"/>
    </source>
</evidence>